<dbReference type="Proteomes" id="UP000789405">
    <property type="component" value="Unassembled WGS sequence"/>
</dbReference>
<evidence type="ECO:0000313" key="2">
    <source>
        <dbReference type="Proteomes" id="UP000789405"/>
    </source>
</evidence>
<keyword evidence="2" id="KW-1185">Reference proteome</keyword>
<feature type="non-terminal residue" evidence="1">
    <location>
        <position position="154"/>
    </location>
</feature>
<organism evidence="1 2">
    <name type="scientific">Dentiscutata erythropus</name>
    <dbReference type="NCBI Taxonomy" id="1348616"/>
    <lineage>
        <taxon>Eukaryota</taxon>
        <taxon>Fungi</taxon>
        <taxon>Fungi incertae sedis</taxon>
        <taxon>Mucoromycota</taxon>
        <taxon>Glomeromycotina</taxon>
        <taxon>Glomeromycetes</taxon>
        <taxon>Diversisporales</taxon>
        <taxon>Gigasporaceae</taxon>
        <taxon>Dentiscutata</taxon>
    </lineage>
</organism>
<sequence length="154" mass="17957">HNPSPQKGEQQKFSISKNVKRSIMTHLTIRSSFCKKFVRALYGLKYLHIEQRAKLQKHNENIGMVNNDPIPIKTSITRKNYKSTMKILEWSIEHYKQKPQKHNKNIGTVNNDPIPIRSSIMSKNYKSTIKILEWSIMTPSQLNRALRAKTTKAQ</sequence>
<reference evidence="1" key="1">
    <citation type="submission" date="2021-06" db="EMBL/GenBank/DDBJ databases">
        <authorList>
            <person name="Kallberg Y."/>
            <person name="Tangrot J."/>
            <person name="Rosling A."/>
        </authorList>
    </citation>
    <scope>NUCLEOTIDE SEQUENCE</scope>
    <source>
        <strain evidence="1">MA453B</strain>
    </source>
</reference>
<name>A0A9N9JRG6_9GLOM</name>
<gene>
    <name evidence="1" type="ORF">DERYTH_LOCUS20963</name>
</gene>
<dbReference type="EMBL" id="CAJVPY010025770">
    <property type="protein sequence ID" value="CAG8788733.1"/>
    <property type="molecule type" value="Genomic_DNA"/>
</dbReference>
<proteinExistence type="predicted"/>
<evidence type="ECO:0000313" key="1">
    <source>
        <dbReference type="EMBL" id="CAG8788733.1"/>
    </source>
</evidence>
<dbReference type="AlphaFoldDB" id="A0A9N9JRG6"/>
<protein>
    <submittedName>
        <fullName evidence="1">18911_t:CDS:1</fullName>
    </submittedName>
</protein>
<accession>A0A9N9JRG6</accession>
<comment type="caution">
    <text evidence="1">The sequence shown here is derived from an EMBL/GenBank/DDBJ whole genome shotgun (WGS) entry which is preliminary data.</text>
</comment>